<evidence type="ECO:0000313" key="2">
    <source>
        <dbReference type="Proteomes" id="UP000319818"/>
    </source>
</evidence>
<dbReference type="Pfam" id="PF11017">
    <property type="entry name" value="DUF2855"/>
    <property type="match status" value="1"/>
</dbReference>
<dbReference type="AlphaFoldDB" id="A0A543GIW2"/>
<dbReference type="Proteomes" id="UP000319818">
    <property type="component" value="Unassembled WGS sequence"/>
</dbReference>
<evidence type="ECO:0000313" key="1">
    <source>
        <dbReference type="EMBL" id="TQM45975.1"/>
    </source>
</evidence>
<comment type="caution">
    <text evidence="1">The sequence shown here is derived from an EMBL/GenBank/DDBJ whole genome shotgun (WGS) entry which is preliminary data.</text>
</comment>
<accession>A0A543GIW2</accession>
<gene>
    <name evidence="1" type="ORF">FB388_3378</name>
</gene>
<reference evidence="1 2" key="1">
    <citation type="submission" date="2019-06" db="EMBL/GenBank/DDBJ databases">
        <title>Sequencing the genomes of 1000 actinobacteria strains.</title>
        <authorList>
            <person name="Klenk H.-P."/>
        </authorList>
    </citation>
    <scope>NUCLEOTIDE SEQUENCE [LARGE SCALE GENOMIC DNA]</scope>
    <source>
        <strain evidence="1 2">DSM 45511</strain>
    </source>
</reference>
<dbReference type="OrthoDB" id="8953110at2"/>
<dbReference type="RefSeq" id="WP_142101930.1">
    <property type="nucleotide sequence ID" value="NZ_VFPH01000001.1"/>
</dbReference>
<proteinExistence type="predicted"/>
<protein>
    <submittedName>
        <fullName evidence="1">Uncharacterized protein DUF2855</fullName>
    </submittedName>
</protein>
<organism evidence="1 2">
    <name type="scientific">Pseudonocardia cypriaca</name>
    <dbReference type="NCBI Taxonomy" id="882449"/>
    <lineage>
        <taxon>Bacteria</taxon>
        <taxon>Bacillati</taxon>
        <taxon>Actinomycetota</taxon>
        <taxon>Actinomycetes</taxon>
        <taxon>Pseudonocardiales</taxon>
        <taxon>Pseudonocardiaceae</taxon>
        <taxon>Pseudonocardia</taxon>
    </lineage>
</organism>
<sequence length="370" mass="39663">MQLTSFSPADRWDLLVRRDDVSALSLRPRAEEPLEPGTIRLGVEALALTSNNVTYAALGERAGYLTAFPAPPGFGRVPAWGFAVVEASAHEDVAVGSRYFGLLPMSTDLTVRPAPTETGSFLDTSAHRGGLDDSYRRYRPAGEPDHLDPLRAVVQTIYPACLQLADHVRDMNADAGPMTVVLSSASSKTAIGTAERLASDPGIRTHGLTSPANIAFTAGLSVYDQVSAYDDLGTLATDGPAVFLDLTRNPDLVTSVHHLLGNRLRRTVLIGGTHSVQPLELPGLPEPERFFAPAQQALQRTKVGDLAYEQRLAAGEQQFLRRAAEWLRVDEQTGPAALRTAFRALLAGPQAPDVATVVRPRPKAGPARPA</sequence>
<dbReference type="InterPro" id="IPR021276">
    <property type="entry name" value="DUF2855"/>
</dbReference>
<dbReference type="EMBL" id="VFPH01000001">
    <property type="protein sequence ID" value="TQM45975.1"/>
    <property type="molecule type" value="Genomic_DNA"/>
</dbReference>
<name>A0A543GIW2_9PSEU</name>
<keyword evidence="2" id="KW-1185">Reference proteome</keyword>